<keyword evidence="2 3" id="KW-0690">Ribosome biogenesis</keyword>
<dbReference type="Proteomes" id="UP000186795">
    <property type="component" value="Unassembled WGS sequence"/>
</dbReference>
<dbReference type="SUPFAM" id="SSF75420">
    <property type="entry name" value="YhbC-like, N-terminal domain"/>
    <property type="match status" value="1"/>
</dbReference>
<dbReference type="SUPFAM" id="SSF74942">
    <property type="entry name" value="YhbC-like, C-terminal domain"/>
    <property type="match status" value="1"/>
</dbReference>
<dbReference type="GO" id="GO:0006412">
    <property type="term" value="P:translation"/>
    <property type="evidence" value="ECO:0007669"/>
    <property type="project" value="TreeGrafter"/>
</dbReference>
<dbReference type="NCBIfam" id="NF000928">
    <property type="entry name" value="PRK00092.1-2"/>
    <property type="match status" value="1"/>
</dbReference>
<dbReference type="InterPro" id="IPR003728">
    <property type="entry name" value="Ribosome_maturation_RimP"/>
</dbReference>
<dbReference type="AlphaFoldDB" id="A0A1N7IVU1"/>
<dbReference type="Gene3D" id="3.30.300.70">
    <property type="entry name" value="RimP-like superfamily, N-terminal"/>
    <property type="match status" value="1"/>
</dbReference>
<dbReference type="FunFam" id="3.30.300.70:FF:000001">
    <property type="entry name" value="Ribosome maturation factor RimP"/>
    <property type="match status" value="1"/>
</dbReference>
<dbReference type="InterPro" id="IPR028989">
    <property type="entry name" value="RimP_N"/>
</dbReference>
<reference evidence="7" key="1">
    <citation type="submission" date="2017-01" db="EMBL/GenBank/DDBJ databases">
        <authorList>
            <person name="Varghese N."/>
            <person name="Submissions S."/>
        </authorList>
    </citation>
    <scope>NUCLEOTIDE SEQUENCE [LARGE SCALE GENOMIC DNA]</scope>
    <source>
        <strain evidence="7">DSM 45196</strain>
    </source>
</reference>
<dbReference type="PANTHER" id="PTHR33867">
    <property type="entry name" value="RIBOSOME MATURATION FACTOR RIMP"/>
    <property type="match status" value="1"/>
</dbReference>
<evidence type="ECO:0000256" key="3">
    <source>
        <dbReference type="HAMAP-Rule" id="MF_01077"/>
    </source>
</evidence>
<proteinExistence type="inferred from homology"/>
<evidence type="ECO:0000256" key="1">
    <source>
        <dbReference type="ARBA" id="ARBA00022490"/>
    </source>
</evidence>
<dbReference type="InterPro" id="IPR035956">
    <property type="entry name" value="RimP_N_sf"/>
</dbReference>
<dbReference type="Pfam" id="PF17384">
    <property type="entry name" value="DUF150_C"/>
    <property type="match status" value="1"/>
</dbReference>
<evidence type="ECO:0000259" key="5">
    <source>
        <dbReference type="Pfam" id="PF17384"/>
    </source>
</evidence>
<sequence length="153" mass="17256">MSRKVTEAVEEMVQPILAEEGLELYDTEYTKEGKNWILRVYIDRPDGKVDLDDCGRVSERLGEVLDREDPLTGQYFLEVSSPGAERPLKKPAHFEAAVGKRIFLNTFEPVDGRKKFEGVLTRYSPESLTVETDEGAVEIPTEKVAKARLVLVV</sequence>
<keyword evidence="1 3" id="KW-0963">Cytoplasm</keyword>
<feature type="domain" description="Ribosome maturation factor RimP C-terminal" evidence="5">
    <location>
        <begin position="88"/>
        <end position="151"/>
    </location>
</feature>
<evidence type="ECO:0000259" key="4">
    <source>
        <dbReference type="Pfam" id="PF02576"/>
    </source>
</evidence>
<comment type="function">
    <text evidence="3">Required for maturation of 30S ribosomal subunits.</text>
</comment>
<organism evidence="6 7">
    <name type="scientific">Kroppenstedtia eburnea</name>
    <dbReference type="NCBI Taxonomy" id="714067"/>
    <lineage>
        <taxon>Bacteria</taxon>
        <taxon>Bacillati</taxon>
        <taxon>Bacillota</taxon>
        <taxon>Bacilli</taxon>
        <taxon>Bacillales</taxon>
        <taxon>Thermoactinomycetaceae</taxon>
        <taxon>Kroppenstedtia</taxon>
    </lineage>
</organism>
<dbReference type="InterPro" id="IPR028998">
    <property type="entry name" value="RimP_C"/>
</dbReference>
<dbReference type="HAMAP" id="MF_01077">
    <property type="entry name" value="RimP"/>
    <property type="match status" value="1"/>
</dbReference>
<keyword evidence="7" id="KW-1185">Reference proteome</keyword>
<dbReference type="InterPro" id="IPR036847">
    <property type="entry name" value="RimP_C_sf"/>
</dbReference>
<gene>
    <name evidence="3" type="primary">rimP</name>
    <name evidence="6" type="ORF">SAMN05421790_101412</name>
</gene>
<dbReference type="Gene3D" id="2.30.30.180">
    <property type="entry name" value="Ribosome maturation factor RimP, C-terminal domain"/>
    <property type="match status" value="1"/>
</dbReference>
<dbReference type="GO" id="GO:0000028">
    <property type="term" value="P:ribosomal small subunit assembly"/>
    <property type="evidence" value="ECO:0007669"/>
    <property type="project" value="TreeGrafter"/>
</dbReference>
<dbReference type="CDD" id="cd01734">
    <property type="entry name" value="YlxS_C"/>
    <property type="match status" value="1"/>
</dbReference>
<feature type="domain" description="Ribosome maturation factor RimP N-terminal" evidence="4">
    <location>
        <begin position="12"/>
        <end position="85"/>
    </location>
</feature>
<evidence type="ECO:0000256" key="2">
    <source>
        <dbReference type="ARBA" id="ARBA00022517"/>
    </source>
</evidence>
<name>A0A1N7IVU1_9BACL</name>
<dbReference type="Pfam" id="PF02576">
    <property type="entry name" value="RimP_N"/>
    <property type="match status" value="1"/>
</dbReference>
<evidence type="ECO:0000313" key="7">
    <source>
        <dbReference type="Proteomes" id="UP000186795"/>
    </source>
</evidence>
<accession>A0A1N7IVU1</accession>
<protein>
    <recommendedName>
        <fullName evidence="3">Ribosome maturation factor RimP</fullName>
    </recommendedName>
</protein>
<dbReference type="RefSeq" id="WP_040387194.1">
    <property type="nucleotide sequence ID" value="NZ_CP048103.1"/>
</dbReference>
<comment type="subcellular location">
    <subcellularLocation>
        <location evidence="3">Cytoplasm</location>
    </subcellularLocation>
</comment>
<dbReference type="EMBL" id="FTOD01000001">
    <property type="protein sequence ID" value="SIS41116.1"/>
    <property type="molecule type" value="Genomic_DNA"/>
</dbReference>
<dbReference type="OrthoDB" id="9805006at2"/>
<dbReference type="PANTHER" id="PTHR33867:SF1">
    <property type="entry name" value="RIBOSOME MATURATION FACTOR RIMP"/>
    <property type="match status" value="1"/>
</dbReference>
<evidence type="ECO:0000313" key="6">
    <source>
        <dbReference type="EMBL" id="SIS41116.1"/>
    </source>
</evidence>
<dbReference type="GO" id="GO:0005829">
    <property type="term" value="C:cytosol"/>
    <property type="evidence" value="ECO:0007669"/>
    <property type="project" value="TreeGrafter"/>
</dbReference>
<comment type="similarity">
    <text evidence="3">Belongs to the RimP family.</text>
</comment>